<dbReference type="EMBL" id="ML179344">
    <property type="protein sequence ID" value="THU90170.1"/>
    <property type="molecule type" value="Genomic_DNA"/>
</dbReference>
<keyword evidence="3" id="KW-1185">Reference proteome</keyword>
<proteinExistence type="predicted"/>
<feature type="signal peptide" evidence="1">
    <location>
        <begin position="1"/>
        <end position="22"/>
    </location>
</feature>
<gene>
    <name evidence="2" type="ORF">K435DRAFT_968798</name>
</gene>
<evidence type="ECO:0000313" key="3">
    <source>
        <dbReference type="Proteomes" id="UP000297245"/>
    </source>
</evidence>
<keyword evidence="1" id="KW-0732">Signal</keyword>
<dbReference type="AlphaFoldDB" id="A0A4S8LMA2"/>
<evidence type="ECO:0000256" key="1">
    <source>
        <dbReference type="SAM" id="SignalP"/>
    </source>
</evidence>
<name>A0A4S8LMA2_DENBC</name>
<protein>
    <recommendedName>
        <fullName evidence="4">Glycopeptide</fullName>
    </recommendedName>
</protein>
<evidence type="ECO:0000313" key="2">
    <source>
        <dbReference type="EMBL" id="THU90170.1"/>
    </source>
</evidence>
<dbReference type="OrthoDB" id="3342934at2759"/>
<sequence length="138" mass="14174">MLSFKSLSFCATLGALITSAYAETHTITFVNDCGRGTPTLVQGSNILSTGGNFVTNGPLINAVAYLQTGNCGLNGEGCETVEITLQNGGSTVDISSRSVTTFIGFRYFNGCDGVGSSSPGQAVTCPADNVGLHVTFCD</sequence>
<evidence type="ECO:0008006" key="4">
    <source>
        <dbReference type="Google" id="ProtNLM"/>
    </source>
</evidence>
<reference evidence="2 3" key="1">
    <citation type="journal article" date="2019" name="Nat. Ecol. Evol.">
        <title>Megaphylogeny resolves global patterns of mushroom evolution.</title>
        <authorList>
            <person name="Varga T."/>
            <person name="Krizsan K."/>
            <person name="Foldi C."/>
            <person name="Dima B."/>
            <person name="Sanchez-Garcia M."/>
            <person name="Sanchez-Ramirez S."/>
            <person name="Szollosi G.J."/>
            <person name="Szarkandi J.G."/>
            <person name="Papp V."/>
            <person name="Albert L."/>
            <person name="Andreopoulos W."/>
            <person name="Angelini C."/>
            <person name="Antonin V."/>
            <person name="Barry K.W."/>
            <person name="Bougher N.L."/>
            <person name="Buchanan P."/>
            <person name="Buyck B."/>
            <person name="Bense V."/>
            <person name="Catcheside P."/>
            <person name="Chovatia M."/>
            <person name="Cooper J."/>
            <person name="Damon W."/>
            <person name="Desjardin D."/>
            <person name="Finy P."/>
            <person name="Geml J."/>
            <person name="Haridas S."/>
            <person name="Hughes K."/>
            <person name="Justo A."/>
            <person name="Karasinski D."/>
            <person name="Kautmanova I."/>
            <person name="Kiss B."/>
            <person name="Kocsube S."/>
            <person name="Kotiranta H."/>
            <person name="LaButti K.M."/>
            <person name="Lechner B.E."/>
            <person name="Liimatainen K."/>
            <person name="Lipzen A."/>
            <person name="Lukacs Z."/>
            <person name="Mihaltcheva S."/>
            <person name="Morgado L.N."/>
            <person name="Niskanen T."/>
            <person name="Noordeloos M.E."/>
            <person name="Ohm R.A."/>
            <person name="Ortiz-Santana B."/>
            <person name="Ovrebo C."/>
            <person name="Racz N."/>
            <person name="Riley R."/>
            <person name="Savchenko A."/>
            <person name="Shiryaev A."/>
            <person name="Soop K."/>
            <person name="Spirin V."/>
            <person name="Szebenyi C."/>
            <person name="Tomsovsky M."/>
            <person name="Tulloss R.E."/>
            <person name="Uehling J."/>
            <person name="Grigoriev I.V."/>
            <person name="Vagvolgyi C."/>
            <person name="Papp T."/>
            <person name="Martin F.M."/>
            <person name="Miettinen O."/>
            <person name="Hibbett D.S."/>
            <person name="Nagy L.G."/>
        </authorList>
    </citation>
    <scope>NUCLEOTIDE SEQUENCE [LARGE SCALE GENOMIC DNA]</scope>
    <source>
        <strain evidence="2 3">CBS 962.96</strain>
    </source>
</reference>
<organism evidence="2 3">
    <name type="scientific">Dendrothele bispora (strain CBS 962.96)</name>
    <dbReference type="NCBI Taxonomy" id="1314807"/>
    <lineage>
        <taxon>Eukaryota</taxon>
        <taxon>Fungi</taxon>
        <taxon>Dikarya</taxon>
        <taxon>Basidiomycota</taxon>
        <taxon>Agaricomycotina</taxon>
        <taxon>Agaricomycetes</taxon>
        <taxon>Agaricomycetidae</taxon>
        <taxon>Agaricales</taxon>
        <taxon>Agaricales incertae sedis</taxon>
        <taxon>Dendrothele</taxon>
    </lineage>
</organism>
<accession>A0A4S8LMA2</accession>
<feature type="chain" id="PRO_5020703568" description="Glycopeptide" evidence="1">
    <location>
        <begin position="23"/>
        <end position="138"/>
    </location>
</feature>
<dbReference type="Proteomes" id="UP000297245">
    <property type="component" value="Unassembled WGS sequence"/>
</dbReference>